<dbReference type="PIRSF" id="PIRSF006171">
    <property type="entry name" value="RR_citrat_malat"/>
    <property type="match status" value="1"/>
</dbReference>
<evidence type="ECO:0000256" key="7">
    <source>
        <dbReference type="ARBA" id="ARBA00023159"/>
    </source>
</evidence>
<dbReference type="AlphaFoldDB" id="A0A220U312"/>
<evidence type="ECO:0000256" key="5">
    <source>
        <dbReference type="ARBA" id="ARBA00023015"/>
    </source>
</evidence>
<dbReference type="InterPro" id="IPR001789">
    <property type="entry name" value="Sig_transdc_resp-reg_receiver"/>
</dbReference>
<dbReference type="Proteomes" id="UP000198312">
    <property type="component" value="Chromosome"/>
</dbReference>
<dbReference type="PANTHER" id="PTHR45526">
    <property type="entry name" value="TRANSCRIPTIONAL REGULATORY PROTEIN DPIA"/>
    <property type="match status" value="1"/>
</dbReference>
<keyword evidence="3 9" id="KW-0597">Phosphoprotein</keyword>
<evidence type="ECO:0000256" key="6">
    <source>
        <dbReference type="ARBA" id="ARBA00023125"/>
    </source>
</evidence>
<evidence type="ECO:0000256" key="2">
    <source>
        <dbReference type="ARBA" id="ARBA00022490"/>
    </source>
</evidence>
<comment type="subcellular location">
    <subcellularLocation>
        <location evidence="1">Cytoplasm</location>
    </subcellularLocation>
</comment>
<dbReference type="RefSeq" id="WP_089061789.1">
    <property type="nucleotide sequence ID" value="NZ_CP022315.1"/>
</dbReference>
<gene>
    <name evidence="11" type="ORF">CFK37_10405</name>
</gene>
<keyword evidence="2" id="KW-0963">Cytoplasm</keyword>
<dbReference type="PANTHER" id="PTHR45526:SF1">
    <property type="entry name" value="TRANSCRIPTIONAL REGULATORY PROTEIN DCUR-RELATED"/>
    <property type="match status" value="1"/>
</dbReference>
<dbReference type="InterPro" id="IPR051271">
    <property type="entry name" value="2C-system_Tx_regulators"/>
</dbReference>
<dbReference type="InterPro" id="IPR024187">
    <property type="entry name" value="Sig_transdc_resp-reg_cit/mal"/>
</dbReference>
<accession>A0A220U312</accession>
<evidence type="ECO:0000256" key="9">
    <source>
        <dbReference type="PROSITE-ProRule" id="PRU00169"/>
    </source>
</evidence>
<organism evidence="11 12">
    <name type="scientific">Virgibacillus phasianinus</name>
    <dbReference type="NCBI Taxonomy" id="2017483"/>
    <lineage>
        <taxon>Bacteria</taxon>
        <taxon>Bacillati</taxon>
        <taxon>Bacillota</taxon>
        <taxon>Bacilli</taxon>
        <taxon>Bacillales</taxon>
        <taxon>Bacillaceae</taxon>
        <taxon>Virgibacillus</taxon>
    </lineage>
</organism>
<protein>
    <submittedName>
        <fullName evidence="11">Two-component system response regulator DcuR</fullName>
    </submittedName>
</protein>
<sequence>MINVLIVEDDPMVAQLNKQYMERIPGFTLSGVACNTKDALKHMNQVKIDLMLLDVYMPGSNGIDFLRDIRDQNQDVDVILITAASDINQIQQSLRLGAVDYLIKPFEFERFEDALIHYKNSHYAYIDKGNVSQYAVDQLLRKSGQSKENKPVIQDLPKGLTKNTLENITQVILSKKSEPFSTENIAELTEISRVSVRKYLKFLSGIEFLEETLIYGVGRPIYQYKLNKSKRNQIDYYL</sequence>
<name>A0A220U312_9BACI</name>
<dbReference type="PROSITE" id="PS50110">
    <property type="entry name" value="RESPONSE_REGULATORY"/>
    <property type="match status" value="1"/>
</dbReference>
<dbReference type="KEGG" id="vil:CFK37_10405"/>
<dbReference type="GO" id="GO:0000156">
    <property type="term" value="F:phosphorelay response regulator activity"/>
    <property type="evidence" value="ECO:0007669"/>
    <property type="project" value="TreeGrafter"/>
</dbReference>
<evidence type="ECO:0000256" key="1">
    <source>
        <dbReference type="ARBA" id="ARBA00004496"/>
    </source>
</evidence>
<keyword evidence="6" id="KW-0238">DNA-binding</keyword>
<proteinExistence type="predicted"/>
<feature type="modified residue" description="4-aspartylphosphate" evidence="9">
    <location>
        <position position="54"/>
    </location>
</feature>
<dbReference type="SMART" id="SM00448">
    <property type="entry name" value="REC"/>
    <property type="match status" value="1"/>
</dbReference>
<evidence type="ECO:0000256" key="8">
    <source>
        <dbReference type="ARBA" id="ARBA00023163"/>
    </source>
</evidence>
<evidence type="ECO:0000256" key="4">
    <source>
        <dbReference type="ARBA" id="ARBA00023012"/>
    </source>
</evidence>
<evidence type="ECO:0000256" key="3">
    <source>
        <dbReference type="ARBA" id="ARBA00022553"/>
    </source>
</evidence>
<dbReference type="Gene3D" id="3.40.50.2300">
    <property type="match status" value="1"/>
</dbReference>
<keyword evidence="12" id="KW-1185">Reference proteome</keyword>
<evidence type="ECO:0000313" key="11">
    <source>
        <dbReference type="EMBL" id="ASK62529.1"/>
    </source>
</evidence>
<feature type="domain" description="Response regulatory" evidence="10">
    <location>
        <begin position="3"/>
        <end position="119"/>
    </location>
</feature>
<keyword evidence="8" id="KW-0804">Transcription</keyword>
<dbReference type="GO" id="GO:0005737">
    <property type="term" value="C:cytoplasm"/>
    <property type="evidence" value="ECO:0007669"/>
    <property type="project" value="UniProtKB-SubCell"/>
</dbReference>
<keyword evidence="5" id="KW-0805">Transcription regulation</keyword>
<keyword evidence="7" id="KW-0010">Activator</keyword>
<keyword evidence="4" id="KW-0902">Two-component regulatory system</keyword>
<dbReference type="InterPro" id="IPR011006">
    <property type="entry name" value="CheY-like_superfamily"/>
</dbReference>
<dbReference type="OrthoDB" id="9759232at2"/>
<evidence type="ECO:0000259" key="10">
    <source>
        <dbReference type="PROSITE" id="PS50110"/>
    </source>
</evidence>
<dbReference type="GO" id="GO:0003700">
    <property type="term" value="F:DNA-binding transcription factor activity"/>
    <property type="evidence" value="ECO:0007669"/>
    <property type="project" value="InterPro"/>
</dbReference>
<dbReference type="SUPFAM" id="SSF52172">
    <property type="entry name" value="CheY-like"/>
    <property type="match status" value="1"/>
</dbReference>
<dbReference type="GO" id="GO:0003677">
    <property type="term" value="F:DNA binding"/>
    <property type="evidence" value="ECO:0007669"/>
    <property type="project" value="UniProtKB-KW"/>
</dbReference>
<evidence type="ECO:0000313" key="12">
    <source>
        <dbReference type="Proteomes" id="UP000198312"/>
    </source>
</evidence>
<reference evidence="11 12" key="1">
    <citation type="submission" date="2017-07" db="EMBL/GenBank/DDBJ databases">
        <title>Virgibacillus sp. LM2416.</title>
        <authorList>
            <person name="Tak E.J."/>
            <person name="Bae J.-W."/>
        </authorList>
    </citation>
    <scope>NUCLEOTIDE SEQUENCE [LARGE SCALE GENOMIC DNA]</scope>
    <source>
        <strain evidence="11 12">LM2416</strain>
    </source>
</reference>
<dbReference type="Pfam" id="PF00072">
    <property type="entry name" value="Response_reg"/>
    <property type="match status" value="1"/>
</dbReference>
<dbReference type="EMBL" id="CP022315">
    <property type="protein sequence ID" value="ASK62529.1"/>
    <property type="molecule type" value="Genomic_DNA"/>
</dbReference>
<dbReference type="CDD" id="cd19925">
    <property type="entry name" value="REC_citrate_TCS"/>
    <property type="match status" value="1"/>
</dbReference>